<protein>
    <submittedName>
        <fullName evidence="1">Uncharacterized protein</fullName>
    </submittedName>
</protein>
<sequence length="76" mass="9244">MTKDQFKEFQNEIYIGEEYNFHYGNNEYWISQDEEKFYLTKVKGSVTQEFSTATQLFEEGKVDGRFICDIYEDIEW</sequence>
<evidence type="ECO:0000313" key="1">
    <source>
        <dbReference type="EMBL" id="KMM38460.1"/>
    </source>
</evidence>
<organism evidence="1 2">
    <name type="scientific">Guptibacillus hwajinpoensis</name>
    <dbReference type="NCBI Taxonomy" id="208199"/>
    <lineage>
        <taxon>Bacteria</taxon>
        <taxon>Bacillati</taxon>
        <taxon>Bacillota</taxon>
        <taxon>Bacilli</taxon>
        <taxon>Bacillales</taxon>
        <taxon>Guptibacillaceae</taxon>
        <taxon>Guptibacillus</taxon>
    </lineage>
</organism>
<dbReference type="OrthoDB" id="2187943at2"/>
<dbReference type="AlphaFoldDB" id="A0A0J6CZB6"/>
<keyword evidence="2" id="KW-1185">Reference proteome</keyword>
<proteinExistence type="predicted"/>
<dbReference type="EMBL" id="LELK01000001">
    <property type="protein sequence ID" value="KMM38460.1"/>
    <property type="molecule type" value="Genomic_DNA"/>
</dbReference>
<dbReference type="Proteomes" id="UP000035996">
    <property type="component" value="Unassembled WGS sequence"/>
</dbReference>
<reference evidence="1" key="1">
    <citation type="submission" date="2015-06" db="EMBL/GenBank/DDBJ databases">
        <authorList>
            <person name="Liu B."/>
            <person name="Wang J."/>
            <person name="Zhu Y."/>
            <person name="Liu G."/>
            <person name="Chen Q."/>
            <person name="Zheng C."/>
            <person name="Che J."/>
            <person name="Ge C."/>
            <person name="Shi H."/>
            <person name="Pan Z."/>
            <person name="Liu X."/>
        </authorList>
    </citation>
    <scope>NUCLEOTIDE SEQUENCE [LARGE SCALE GENOMIC DNA]</scope>
    <source>
        <strain evidence="1">DSM 16346</strain>
    </source>
</reference>
<name>A0A0J6CZB6_9BACL</name>
<comment type="caution">
    <text evidence="1">The sequence shown here is derived from an EMBL/GenBank/DDBJ whole genome shotgun (WGS) entry which is preliminary data.</text>
</comment>
<evidence type="ECO:0000313" key="2">
    <source>
        <dbReference type="Proteomes" id="UP000035996"/>
    </source>
</evidence>
<accession>A0A0J6CZB6</accession>
<dbReference type="RefSeq" id="WP_048309573.1">
    <property type="nucleotide sequence ID" value="NZ_CP119526.1"/>
</dbReference>
<gene>
    <name evidence="1" type="ORF">AB986_03955</name>
</gene>